<dbReference type="InterPro" id="IPR050138">
    <property type="entry name" value="DHOase/Allantoinase_Hydrolase"/>
</dbReference>
<dbReference type="SUPFAM" id="SSF51338">
    <property type="entry name" value="Composite domain of metallo-dependent hydrolases"/>
    <property type="match status" value="1"/>
</dbReference>
<sequence>MKSILIKNATLVNEGRVFQSDVFISDGRIQKIGSNLTEKSDREIDATGLHLLPGVIDDQVHFREPGLTHKADIHSEARAAVAGGTTSFMEMPNTIPNATTQELLEDKFNRAAETSLANYSFFMGATNDNLDEVLLTNGATVCGIKIFMGSSTGNMLVDDEGTLEQIFEKARLPIAVHCEDEQTIRDNLTIYEEKYGDEIPVECHPEIRSTAACFKSSFMAVKLAEKHNTRLHILHISTEEELALFRNDIPLKEKRITAEVCVHHLWFDKSDYATLGSQIKCNPAVKEARHKEALFQGLLDNRLDIIATDHAPHLWEEKQASYKKSPSGVPLVQHSLQLMLEFYHDGRISLERMVEKMSHAPAECFQVRERGFIREGYWADLVLVDLNEPYTVSKENIYYKCNWSPFEGKTFRSSVSHTIVSGHLAFENGRFDESKKGERLLFDRPL</sequence>
<dbReference type="NCBIfam" id="NF006688">
    <property type="entry name" value="PRK09236.1"/>
    <property type="match status" value="1"/>
</dbReference>
<organism evidence="7 8">
    <name type="scientific">Adhaeribacter soli</name>
    <dbReference type="NCBI Taxonomy" id="2607655"/>
    <lineage>
        <taxon>Bacteria</taxon>
        <taxon>Pseudomonadati</taxon>
        <taxon>Bacteroidota</taxon>
        <taxon>Cytophagia</taxon>
        <taxon>Cytophagales</taxon>
        <taxon>Hymenobacteraceae</taxon>
        <taxon>Adhaeribacter</taxon>
    </lineage>
</organism>
<dbReference type="InterPro" id="IPR011059">
    <property type="entry name" value="Metal-dep_hydrolase_composite"/>
</dbReference>
<accession>A0A5N1IMD7</accession>
<dbReference type="GO" id="GO:0046872">
    <property type="term" value="F:metal ion binding"/>
    <property type="evidence" value="ECO:0007669"/>
    <property type="project" value="UniProtKB-KW"/>
</dbReference>
<comment type="cofactor">
    <cofactor evidence="1">
        <name>Zn(2+)</name>
        <dbReference type="ChEBI" id="CHEBI:29105"/>
    </cofactor>
</comment>
<dbReference type="PROSITE" id="PS00483">
    <property type="entry name" value="DIHYDROOROTASE_2"/>
    <property type="match status" value="1"/>
</dbReference>
<keyword evidence="4" id="KW-0479">Metal-binding</keyword>
<dbReference type="Gene3D" id="3.20.20.140">
    <property type="entry name" value="Metal-dependent hydrolases"/>
    <property type="match status" value="1"/>
</dbReference>
<comment type="similarity">
    <text evidence="3">Belongs to the metallo-dependent hydrolases superfamily. DHOase family. Class I DHOase subfamily.</text>
</comment>
<dbReference type="InterPro" id="IPR006680">
    <property type="entry name" value="Amidohydro-rel"/>
</dbReference>
<gene>
    <name evidence="7" type="ORF">F0P94_18795</name>
</gene>
<dbReference type="GO" id="GO:0004151">
    <property type="term" value="F:dihydroorotase activity"/>
    <property type="evidence" value="ECO:0007669"/>
    <property type="project" value="UniProtKB-EC"/>
</dbReference>
<dbReference type="GO" id="GO:0006145">
    <property type="term" value="P:purine nucleobase catabolic process"/>
    <property type="evidence" value="ECO:0007669"/>
    <property type="project" value="TreeGrafter"/>
</dbReference>
<dbReference type="EMBL" id="VTWT01000014">
    <property type="protein sequence ID" value="KAA9324961.1"/>
    <property type="molecule type" value="Genomic_DNA"/>
</dbReference>
<evidence type="ECO:0000256" key="5">
    <source>
        <dbReference type="ARBA" id="ARBA00022801"/>
    </source>
</evidence>
<protein>
    <submittedName>
        <fullName evidence="7">Dihydroorotase</fullName>
        <ecNumber evidence="7">3.5.2.3</ecNumber>
    </submittedName>
</protein>
<dbReference type="Proteomes" id="UP000326570">
    <property type="component" value="Unassembled WGS sequence"/>
</dbReference>
<dbReference type="GO" id="GO:0004038">
    <property type="term" value="F:allantoinase activity"/>
    <property type="evidence" value="ECO:0007669"/>
    <property type="project" value="TreeGrafter"/>
</dbReference>
<keyword evidence="5 7" id="KW-0378">Hydrolase</keyword>
<name>A0A5N1IMD7_9BACT</name>
<evidence type="ECO:0000313" key="8">
    <source>
        <dbReference type="Proteomes" id="UP000326570"/>
    </source>
</evidence>
<proteinExistence type="inferred from homology"/>
<dbReference type="InterPro" id="IPR002195">
    <property type="entry name" value="Dihydroorotase_CS"/>
</dbReference>
<dbReference type="GO" id="GO:0005737">
    <property type="term" value="C:cytoplasm"/>
    <property type="evidence" value="ECO:0007669"/>
    <property type="project" value="TreeGrafter"/>
</dbReference>
<comment type="function">
    <text evidence="2">Catalyzes the reversible cyclization of carbamoyl aspartate to dihydroorotate.</text>
</comment>
<evidence type="ECO:0000256" key="2">
    <source>
        <dbReference type="ARBA" id="ARBA00002368"/>
    </source>
</evidence>
<feature type="domain" description="Amidohydrolase-related" evidence="6">
    <location>
        <begin position="51"/>
        <end position="424"/>
    </location>
</feature>
<dbReference type="Gene3D" id="2.30.40.10">
    <property type="entry name" value="Urease, subunit C, domain 1"/>
    <property type="match status" value="1"/>
</dbReference>
<evidence type="ECO:0000313" key="7">
    <source>
        <dbReference type="EMBL" id="KAA9324961.1"/>
    </source>
</evidence>
<evidence type="ECO:0000256" key="4">
    <source>
        <dbReference type="ARBA" id="ARBA00022723"/>
    </source>
</evidence>
<dbReference type="CDD" id="cd01318">
    <property type="entry name" value="DHOase_IIb"/>
    <property type="match status" value="1"/>
</dbReference>
<evidence type="ECO:0000256" key="3">
    <source>
        <dbReference type="ARBA" id="ARBA00010286"/>
    </source>
</evidence>
<evidence type="ECO:0000259" key="6">
    <source>
        <dbReference type="Pfam" id="PF01979"/>
    </source>
</evidence>
<dbReference type="InterPro" id="IPR032466">
    <property type="entry name" value="Metal_Hydrolase"/>
</dbReference>
<dbReference type="EC" id="3.5.2.3" evidence="7"/>
<evidence type="ECO:0000256" key="1">
    <source>
        <dbReference type="ARBA" id="ARBA00001947"/>
    </source>
</evidence>
<dbReference type="AlphaFoldDB" id="A0A5N1IMD7"/>
<reference evidence="7 8" key="1">
    <citation type="submission" date="2019-09" db="EMBL/GenBank/DDBJ databases">
        <title>Genome sequence of Adhaeribacter sp. M2.</title>
        <authorList>
            <person name="Srinivasan S."/>
        </authorList>
    </citation>
    <scope>NUCLEOTIDE SEQUENCE [LARGE SCALE GENOMIC DNA]</scope>
    <source>
        <strain evidence="7 8">M2</strain>
    </source>
</reference>
<dbReference type="PANTHER" id="PTHR43668:SF4">
    <property type="entry name" value="ALLANTOINASE"/>
    <property type="match status" value="1"/>
</dbReference>
<dbReference type="SUPFAM" id="SSF51556">
    <property type="entry name" value="Metallo-dependent hydrolases"/>
    <property type="match status" value="1"/>
</dbReference>
<comment type="caution">
    <text evidence="7">The sequence shown here is derived from an EMBL/GenBank/DDBJ whole genome shotgun (WGS) entry which is preliminary data.</text>
</comment>
<dbReference type="NCBIfam" id="TIGR00857">
    <property type="entry name" value="pyrC_multi"/>
    <property type="match status" value="1"/>
</dbReference>
<dbReference type="PANTHER" id="PTHR43668">
    <property type="entry name" value="ALLANTOINASE"/>
    <property type="match status" value="1"/>
</dbReference>
<keyword evidence="8" id="KW-1185">Reference proteome</keyword>
<dbReference type="RefSeq" id="WP_150905975.1">
    <property type="nucleotide sequence ID" value="NZ_VTWT01000014.1"/>
</dbReference>
<dbReference type="Pfam" id="PF01979">
    <property type="entry name" value="Amidohydro_1"/>
    <property type="match status" value="1"/>
</dbReference>